<name>A0AC61QS93_9BACT</name>
<evidence type="ECO:0000313" key="1">
    <source>
        <dbReference type="EMBL" id="TGX83176.1"/>
    </source>
</evidence>
<protein>
    <submittedName>
        <fullName evidence="1">Glycosyltransferase</fullName>
    </submittedName>
</protein>
<accession>A0AC61QS93</accession>
<keyword evidence="2" id="KW-1185">Reference proteome</keyword>
<sequence>MTISIITASYNSERTIADTIESVLAQTYKDIEYWIIDGASTDKTVEIAKRYEPQFAGSMRIISEPDKGIYDAMNKGIAMATGDIVGMLNSDDFFTADDALATIAETFDRNDDIDAIYGDIHFINEGHPEKCVRYYSSAPFRPWMLRFGFMPAHPSFYVRRDVYRRCGTFSLDYRIASDYDLLVRLIYKQRIKTKYIKKDFVTMRTGGISTKNMRNRWLISKENVTACRRNGLYTNICFISLKYLYKIFEFRR</sequence>
<proteinExistence type="predicted"/>
<gene>
    <name evidence="1" type="ORF">E5358_04330</name>
</gene>
<reference evidence="1" key="1">
    <citation type="submission" date="2019-04" db="EMBL/GenBank/DDBJ databases">
        <title>Microbes associate with the intestines of laboratory mice.</title>
        <authorList>
            <person name="Navarre W."/>
            <person name="Wong E."/>
            <person name="Huang K."/>
            <person name="Tropini C."/>
            <person name="Ng K."/>
            <person name="Yu B."/>
        </authorList>
    </citation>
    <scope>NUCLEOTIDE SEQUENCE</scope>
    <source>
        <strain evidence="1">NM73_A23</strain>
    </source>
</reference>
<evidence type="ECO:0000313" key="2">
    <source>
        <dbReference type="Proteomes" id="UP000308886"/>
    </source>
</evidence>
<comment type="caution">
    <text evidence="1">The sequence shown here is derived from an EMBL/GenBank/DDBJ whole genome shotgun (WGS) entry which is preliminary data.</text>
</comment>
<organism evidence="1 2">
    <name type="scientific">Palleniella muris</name>
    <dbReference type="NCBI Taxonomy" id="3038145"/>
    <lineage>
        <taxon>Bacteria</taxon>
        <taxon>Pseudomonadati</taxon>
        <taxon>Bacteroidota</taxon>
        <taxon>Bacteroidia</taxon>
        <taxon>Bacteroidales</taxon>
        <taxon>Prevotellaceae</taxon>
        <taxon>Palleniella</taxon>
    </lineage>
</organism>
<dbReference type="Proteomes" id="UP000308886">
    <property type="component" value="Unassembled WGS sequence"/>
</dbReference>
<dbReference type="EMBL" id="SRZC01000005">
    <property type="protein sequence ID" value="TGX83176.1"/>
    <property type="molecule type" value="Genomic_DNA"/>
</dbReference>